<comment type="caution">
    <text evidence="1">The sequence shown here is derived from an EMBL/GenBank/DDBJ whole genome shotgun (WGS) entry which is preliminary data.</text>
</comment>
<dbReference type="Proteomes" id="UP000228976">
    <property type="component" value="Unassembled WGS sequence"/>
</dbReference>
<dbReference type="AlphaFoldDB" id="A0A261FBN7"/>
<evidence type="ECO:0000313" key="1">
    <source>
        <dbReference type="EMBL" id="OZG56514.1"/>
    </source>
</evidence>
<proteinExistence type="predicted"/>
<dbReference type="EMBL" id="MWWU01000002">
    <property type="protein sequence ID" value="OZG56514.1"/>
    <property type="molecule type" value="Genomic_DNA"/>
</dbReference>
<dbReference type="RefSeq" id="WP_094690026.1">
    <property type="nucleotide sequence ID" value="NZ_JACBYZ010000001.1"/>
</dbReference>
<protein>
    <submittedName>
        <fullName evidence="1">Uncharacterized protein</fullName>
    </submittedName>
</protein>
<evidence type="ECO:0000313" key="2">
    <source>
        <dbReference type="Proteomes" id="UP000228976"/>
    </source>
</evidence>
<gene>
    <name evidence="1" type="ORF">AEAE_1002</name>
</gene>
<accession>A0A261FBN7</accession>
<sequence>MENFQVTDKIWDEVQPLTVSQSTELEALDNLFEKIAQRSIDEDWQEPDTPENLEEKKAELSEEAEYVNFIPVNSLLGEAICKFNSVDNTSLDEVNRLAQAMNFNTVVVDMRELGMATNTDVPQYAFAYASTYPYPTEDERPSLIAGHYGQDEQLEKQFLNFCNGGDNLAQIQERENREQTHDDPGMSR</sequence>
<organism evidence="1 2">
    <name type="scientific">Aeriscardovia aeriphila</name>
    <dbReference type="NCBI Taxonomy" id="218139"/>
    <lineage>
        <taxon>Bacteria</taxon>
        <taxon>Bacillati</taxon>
        <taxon>Actinomycetota</taxon>
        <taxon>Actinomycetes</taxon>
        <taxon>Bifidobacteriales</taxon>
        <taxon>Bifidobacteriaceae</taxon>
        <taxon>Aeriscardovia</taxon>
    </lineage>
</organism>
<keyword evidence="2" id="KW-1185">Reference proteome</keyword>
<name>A0A261FBN7_9BIFI</name>
<reference evidence="1 2" key="1">
    <citation type="journal article" date="2017" name="BMC Genomics">
        <title>Comparative genomic and phylogenomic analyses of the Bifidobacteriaceae family.</title>
        <authorList>
            <person name="Lugli G.A."/>
            <person name="Milani C."/>
            <person name="Turroni F."/>
            <person name="Duranti S."/>
            <person name="Mancabelli L."/>
            <person name="Mangifesta M."/>
            <person name="Ferrario C."/>
            <person name="Modesto M."/>
            <person name="Mattarelli P."/>
            <person name="Jiri K."/>
            <person name="van Sinderen D."/>
            <person name="Ventura M."/>
        </authorList>
    </citation>
    <scope>NUCLEOTIDE SEQUENCE [LARGE SCALE GENOMIC DNA]</scope>
    <source>
        <strain evidence="1 2">LMG 21773</strain>
    </source>
</reference>